<feature type="compositionally biased region" description="Low complexity" evidence="1">
    <location>
        <begin position="7"/>
        <end position="22"/>
    </location>
</feature>
<gene>
    <name evidence="2" type="ORF">JCGZ_08455</name>
</gene>
<dbReference type="PANTHER" id="PTHR35499:SF1">
    <property type="entry name" value="DUF3741 DOMAIN-CONTAINING PROTEIN"/>
    <property type="match status" value="1"/>
</dbReference>
<proteinExistence type="predicted"/>
<evidence type="ECO:0000313" key="3">
    <source>
        <dbReference type="Proteomes" id="UP000027138"/>
    </source>
</evidence>
<feature type="region of interest" description="Disordered" evidence="1">
    <location>
        <begin position="158"/>
        <end position="216"/>
    </location>
</feature>
<organism evidence="2 3">
    <name type="scientific">Jatropha curcas</name>
    <name type="common">Barbados nut</name>
    <dbReference type="NCBI Taxonomy" id="180498"/>
    <lineage>
        <taxon>Eukaryota</taxon>
        <taxon>Viridiplantae</taxon>
        <taxon>Streptophyta</taxon>
        <taxon>Embryophyta</taxon>
        <taxon>Tracheophyta</taxon>
        <taxon>Spermatophyta</taxon>
        <taxon>Magnoliopsida</taxon>
        <taxon>eudicotyledons</taxon>
        <taxon>Gunneridae</taxon>
        <taxon>Pentapetalae</taxon>
        <taxon>rosids</taxon>
        <taxon>fabids</taxon>
        <taxon>Malpighiales</taxon>
        <taxon>Euphorbiaceae</taxon>
        <taxon>Crotonoideae</taxon>
        <taxon>Jatropheae</taxon>
        <taxon>Jatropha</taxon>
    </lineage>
</organism>
<feature type="compositionally biased region" description="Basic and acidic residues" evidence="1">
    <location>
        <begin position="158"/>
        <end position="176"/>
    </location>
</feature>
<evidence type="ECO:0000256" key="1">
    <source>
        <dbReference type="SAM" id="MobiDB-lite"/>
    </source>
</evidence>
<evidence type="ECO:0008006" key="4">
    <source>
        <dbReference type="Google" id="ProtNLM"/>
    </source>
</evidence>
<dbReference type="OrthoDB" id="1924799at2759"/>
<accession>A0A067LGK5</accession>
<feature type="compositionally biased region" description="Basic and acidic residues" evidence="1">
    <location>
        <begin position="184"/>
        <end position="198"/>
    </location>
</feature>
<protein>
    <recommendedName>
        <fullName evidence="4">DUF3741 domain-containing protein</fullName>
    </recommendedName>
</protein>
<feature type="region of interest" description="Disordered" evidence="1">
    <location>
        <begin position="1"/>
        <end position="22"/>
    </location>
</feature>
<sequence>MKKLLPSPSISSSSSSASTTTNAKSATASCLTGILRRLLCSHSLPTHPSDLMTNTISIPSHIKQHHFINPASATPGIVASLMGLEPFPDNSTFQATANSLSRNRSTNPVEFRNEINDQMQGHRNRVNNSILSFREMPTFLELENEKFFVISFEGKGDKKENRSKQRKHDMGFGEFRKTRREKSKSKEHDASDLQELKKSNMLRDGAKLTRKKKKRNRCAFKNDEQEECSSEDLSPVCVLDFDQLDNEVQSPEEDAISRRKLSSRLADYVQLSMQIDNNIIKDDPNSKKTEEMCCENYVWGEVCGMAKNEVMDSNWKSKDVEEISADFELQILDLLLEEIVDQFSCQEKFEPVR</sequence>
<name>A0A067LGK5_JATCU</name>
<dbReference type="STRING" id="180498.A0A067LGK5"/>
<keyword evidence="3" id="KW-1185">Reference proteome</keyword>
<reference evidence="2 3" key="1">
    <citation type="journal article" date="2014" name="PLoS ONE">
        <title>Global Analysis of Gene Expression Profiles in Physic Nut (Jatropha curcas L.) Seedlings Exposed to Salt Stress.</title>
        <authorList>
            <person name="Zhang L."/>
            <person name="Zhang C."/>
            <person name="Wu P."/>
            <person name="Chen Y."/>
            <person name="Li M."/>
            <person name="Jiang H."/>
            <person name="Wu G."/>
        </authorList>
    </citation>
    <scope>NUCLEOTIDE SEQUENCE [LARGE SCALE GENOMIC DNA]</scope>
    <source>
        <strain evidence="3">cv. GZQX0401</strain>
        <tissue evidence="2">Young leaves</tissue>
    </source>
</reference>
<dbReference type="Proteomes" id="UP000027138">
    <property type="component" value="Unassembled WGS sequence"/>
</dbReference>
<dbReference type="PANTHER" id="PTHR35499">
    <property type="entry name" value="OS05G0128300 PROTEIN"/>
    <property type="match status" value="1"/>
</dbReference>
<evidence type="ECO:0000313" key="2">
    <source>
        <dbReference type="EMBL" id="KDP46483.1"/>
    </source>
</evidence>
<dbReference type="EMBL" id="KK914217">
    <property type="protein sequence ID" value="KDP46483.1"/>
    <property type="molecule type" value="Genomic_DNA"/>
</dbReference>
<dbReference type="AlphaFoldDB" id="A0A067LGK5"/>